<evidence type="ECO:0000313" key="2">
    <source>
        <dbReference type="EMBL" id="GHE63523.1"/>
    </source>
</evidence>
<reference evidence="2" key="1">
    <citation type="journal article" date="2014" name="Int. J. Syst. Evol. Microbiol.">
        <title>Complete genome sequence of Corynebacterium casei LMG S-19264T (=DSM 44701T), isolated from a smear-ripened cheese.</title>
        <authorList>
            <consortium name="US DOE Joint Genome Institute (JGI-PGF)"/>
            <person name="Walter F."/>
            <person name="Albersmeier A."/>
            <person name="Kalinowski J."/>
            <person name="Ruckert C."/>
        </authorList>
    </citation>
    <scope>NUCLEOTIDE SEQUENCE</scope>
    <source>
        <strain evidence="2">CGMCC 4.7403</strain>
    </source>
</reference>
<feature type="chain" id="PRO_5037955040" evidence="1">
    <location>
        <begin position="26"/>
        <end position="218"/>
    </location>
</feature>
<dbReference type="InterPro" id="IPR006637">
    <property type="entry name" value="ChW"/>
</dbReference>
<evidence type="ECO:0000313" key="3">
    <source>
        <dbReference type="Proteomes" id="UP000603227"/>
    </source>
</evidence>
<dbReference type="Pfam" id="PF07538">
    <property type="entry name" value="ChW"/>
    <property type="match status" value="2"/>
</dbReference>
<proteinExistence type="predicted"/>
<dbReference type="Proteomes" id="UP000603227">
    <property type="component" value="Unassembled WGS sequence"/>
</dbReference>
<organism evidence="2 3">
    <name type="scientific">Streptomyces capitiformicae</name>
    <dbReference type="NCBI Taxonomy" id="2014920"/>
    <lineage>
        <taxon>Bacteria</taxon>
        <taxon>Bacillati</taxon>
        <taxon>Actinomycetota</taxon>
        <taxon>Actinomycetes</taxon>
        <taxon>Kitasatosporales</taxon>
        <taxon>Streptomycetaceae</taxon>
        <taxon>Streptomyces</taxon>
    </lineage>
</organism>
<reference evidence="2" key="2">
    <citation type="submission" date="2020-09" db="EMBL/GenBank/DDBJ databases">
        <authorList>
            <person name="Sun Q."/>
            <person name="Zhou Y."/>
        </authorList>
    </citation>
    <scope>NUCLEOTIDE SEQUENCE</scope>
    <source>
        <strain evidence="2">CGMCC 4.7403</strain>
    </source>
</reference>
<gene>
    <name evidence="2" type="ORF">GCM10017771_86880</name>
</gene>
<keyword evidence="1" id="KW-0732">Signal</keyword>
<protein>
    <submittedName>
        <fullName evidence="2">Uncharacterized protein</fullName>
    </submittedName>
</protein>
<comment type="caution">
    <text evidence="2">The sequence shown here is derived from an EMBL/GenBank/DDBJ whole genome shotgun (WGS) entry which is preliminary data.</text>
</comment>
<dbReference type="RefSeq" id="WP_189787952.1">
    <property type="nucleotide sequence ID" value="NZ_BNAT01000057.1"/>
</dbReference>
<dbReference type="SMART" id="SM00728">
    <property type="entry name" value="ChW"/>
    <property type="match status" value="2"/>
</dbReference>
<name>A0A918ZP30_9ACTN</name>
<keyword evidence="3" id="KW-1185">Reference proteome</keyword>
<dbReference type="EMBL" id="BNAT01000057">
    <property type="protein sequence ID" value="GHE63523.1"/>
    <property type="molecule type" value="Genomic_DNA"/>
</dbReference>
<evidence type="ECO:0000256" key="1">
    <source>
        <dbReference type="SAM" id="SignalP"/>
    </source>
</evidence>
<sequence length="218" mass="21843">MQTKIAGVVGGALVALAVTAGTAYAGHHQTHGTPTGSQTVVAAVSGQAGGPYKPVHQTAGSTTYGKGVSVAEALDAELAKQERSATAARAVCYRAHVADYGWLGTTCNGGTAGSVGLNKAIEALEVAVGGAGRFCVNAHLRDVPCQGTQCADDGDQLTVGTVGQARPMEAFAIGVSSGAVNAQAHVQNIGWMDPQSGGAVVVGTTGRAYNLEAIKIWL</sequence>
<feature type="signal peptide" evidence="1">
    <location>
        <begin position="1"/>
        <end position="25"/>
    </location>
</feature>
<accession>A0A918ZP30</accession>
<dbReference type="AlphaFoldDB" id="A0A918ZP30"/>